<gene>
    <name evidence="3" type="ORF">KJP28_09950</name>
</gene>
<dbReference type="CDD" id="cd06558">
    <property type="entry name" value="crotonase-like"/>
    <property type="match status" value="1"/>
</dbReference>
<dbReference type="RefSeq" id="WP_218392393.1">
    <property type="nucleotide sequence ID" value="NZ_JAHUZE010000002.1"/>
</dbReference>
<dbReference type="NCBIfam" id="NF004127">
    <property type="entry name" value="PRK05617.1"/>
    <property type="match status" value="1"/>
</dbReference>
<feature type="domain" description="Enoyl-CoA hydratase/isomerase" evidence="2">
    <location>
        <begin position="13"/>
        <end position="329"/>
    </location>
</feature>
<sequence>MSDIFIETKGRAGRITLNRPKALNALTYAMCLEIEKALDAWRDDTSVEVVVIDAAGDKAFCAGGDIQEMYDTGITGDYSYGRTFWSDEYRMNAKIAEYPKPIIAFMQGFVMGGGVGVAGHCSHRVVCETSQIAMPEVGIGLVPDVGGTLLLSRAPGGMGEYLALTAARMGPGDALHAGFADTFVPREYWLDLISQLEQNGDVTKIAEVAETPPDAPLADKQERIDRLFEHGLDGIVSALEDDGSDFADVALKAIRRNSPLAMAVALVNIGRAREVDEIRAVLGFEYEYTYRSMEHGDFLEGIRAAIVDKDRNPQWKYALGDVPISVVEEMTANLGPNALAL</sequence>
<dbReference type="Proteomes" id="UP000756530">
    <property type="component" value="Unassembled WGS sequence"/>
</dbReference>
<dbReference type="PANTHER" id="PTHR43176">
    <property type="entry name" value="3-HYDROXYISOBUTYRYL-COA HYDROLASE-RELATED"/>
    <property type="match status" value="1"/>
</dbReference>
<dbReference type="EMBL" id="JAHUZE010000002">
    <property type="protein sequence ID" value="MBV7379251.1"/>
    <property type="molecule type" value="Genomic_DNA"/>
</dbReference>
<evidence type="ECO:0000256" key="1">
    <source>
        <dbReference type="ARBA" id="ARBA00022801"/>
    </source>
</evidence>
<organism evidence="3 4">
    <name type="scientific">Maritimibacter dapengensis</name>
    <dbReference type="NCBI Taxonomy" id="2836868"/>
    <lineage>
        <taxon>Bacteria</taxon>
        <taxon>Pseudomonadati</taxon>
        <taxon>Pseudomonadota</taxon>
        <taxon>Alphaproteobacteria</taxon>
        <taxon>Rhodobacterales</taxon>
        <taxon>Roseobacteraceae</taxon>
        <taxon>Maritimibacter</taxon>
    </lineage>
</organism>
<protein>
    <submittedName>
        <fullName evidence="3">Enoyl-CoA hydratase/isomerase family protein</fullName>
    </submittedName>
</protein>
<dbReference type="InterPro" id="IPR045004">
    <property type="entry name" value="ECH_dom"/>
</dbReference>
<proteinExistence type="predicted"/>
<dbReference type="PANTHER" id="PTHR43176:SF3">
    <property type="entry name" value="3-HYDROXYISOBUTYRYL-COA HYDROLASE, MITOCHONDRIAL"/>
    <property type="match status" value="1"/>
</dbReference>
<accession>A0ABS6T1X6</accession>
<evidence type="ECO:0000313" key="3">
    <source>
        <dbReference type="EMBL" id="MBV7379251.1"/>
    </source>
</evidence>
<reference evidence="3 4" key="1">
    <citation type="submission" date="2021-05" db="EMBL/GenBank/DDBJ databases">
        <title>Culturable bacteria isolated from Daya Bay.</title>
        <authorList>
            <person name="Zheng W."/>
            <person name="Yu S."/>
            <person name="Huang Y."/>
        </authorList>
    </citation>
    <scope>NUCLEOTIDE SEQUENCE [LARGE SCALE GENOMIC DNA]</scope>
    <source>
        <strain evidence="3 4">DP4N28-5</strain>
    </source>
</reference>
<evidence type="ECO:0000313" key="4">
    <source>
        <dbReference type="Proteomes" id="UP000756530"/>
    </source>
</evidence>
<evidence type="ECO:0000259" key="2">
    <source>
        <dbReference type="Pfam" id="PF16113"/>
    </source>
</evidence>
<keyword evidence="4" id="KW-1185">Reference proteome</keyword>
<keyword evidence="1" id="KW-0378">Hydrolase</keyword>
<dbReference type="InterPro" id="IPR032259">
    <property type="entry name" value="HIBYL-CoA-H"/>
</dbReference>
<name>A0ABS6T1X6_9RHOB</name>
<dbReference type="Pfam" id="PF16113">
    <property type="entry name" value="ECH_2"/>
    <property type="match status" value="1"/>
</dbReference>
<comment type="caution">
    <text evidence="3">The sequence shown here is derived from an EMBL/GenBank/DDBJ whole genome shotgun (WGS) entry which is preliminary data.</text>
</comment>